<organism evidence="13 14">
    <name type="scientific">Kazachstania africana (strain ATCC 22294 / BCRC 22015 / CBS 2517 / CECT 1963 / NBRC 1671 / NRRL Y-8276)</name>
    <name type="common">Yeast</name>
    <name type="synonym">Kluyveromyces africanus</name>
    <dbReference type="NCBI Taxonomy" id="1071382"/>
    <lineage>
        <taxon>Eukaryota</taxon>
        <taxon>Fungi</taxon>
        <taxon>Dikarya</taxon>
        <taxon>Ascomycota</taxon>
        <taxon>Saccharomycotina</taxon>
        <taxon>Saccharomycetes</taxon>
        <taxon>Saccharomycetales</taxon>
        <taxon>Saccharomycetaceae</taxon>
        <taxon>Kazachstania</taxon>
    </lineage>
</organism>
<dbReference type="SMART" id="SM00651">
    <property type="entry name" value="Sm"/>
    <property type="match status" value="1"/>
</dbReference>
<dbReference type="Proteomes" id="UP000005220">
    <property type="component" value="Chromosome 3"/>
</dbReference>
<dbReference type="OrthoDB" id="25620at2759"/>
<accession>H2AT18</accession>
<keyword evidence="9 11" id="KW-0539">Nucleus</keyword>
<feature type="domain" description="Sm" evidence="12">
    <location>
        <begin position="13"/>
        <end position="94"/>
    </location>
</feature>
<evidence type="ECO:0000256" key="11">
    <source>
        <dbReference type="RuleBase" id="RU365053"/>
    </source>
</evidence>
<evidence type="ECO:0000256" key="6">
    <source>
        <dbReference type="ARBA" id="ARBA00022728"/>
    </source>
</evidence>
<dbReference type="InterPro" id="IPR027078">
    <property type="entry name" value="snRNP-E"/>
</dbReference>
<reference evidence="13 14" key="1">
    <citation type="journal article" date="2011" name="Proc. Natl. Acad. Sci. U.S.A.">
        <title>Evolutionary erosion of yeast sex chromosomes by mating-type switching accidents.</title>
        <authorList>
            <person name="Gordon J.L."/>
            <person name="Armisen D."/>
            <person name="Proux-Wera E."/>
            <person name="Oheigeartaigh S.S."/>
            <person name="Byrne K.P."/>
            <person name="Wolfe K.H."/>
        </authorList>
    </citation>
    <scope>NUCLEOTIDE SEQUENCE [LARGE SCALE GENOMIC DNA]</scope>
    <source>
        <strain evidence="14">ATCC 22294 / BCRC 22015 / CBS 2517 / CECT 1963 / NBRC 1671 / NRRL Y-8276</strain>
    </source>
</reference>
<dbReference type="GO" id="GO:0071004">
    <property type="term" value="C:U2-type prespliceosome"/>
    <property type="evidence" value="ECO:0007669"/>
    <property type="project" value="EnsemblFungi"/>
</dbReference>
<dbReference type="HOGENOM" id="CLU_125186_1_1_1"/>
<gene>
    <name evidence="13" type="primary">KAFR0C05270</name>
    <name evidence="13" type="ORF">KAFR_0C05270</name>
</gene>
<evidence type="ECO:0000256" key="10">
    <source>
        <dbReference type="ARBA" id="ARBA00023274"/>
    </source>
</evidence>
<dbReference type="Pfam" id="PF01423">
    <property type="entry name" value="LSM"/>
    <property type="match status" value="1"/>
</dbReference>
<evidence type="ECO:0000256" key="3">
    <source>
        <dbReference type="ARBA" id="ARBA00006850"/>
    </source>
</evidence>
<name>H2AT18_KAZAF</name>
<dbReference type="KEGG" id="kaf:KAFR_0C05270"/>
<dbReference type="Gene3D" id="2.30.30.100">
    <property type="match status" value="1"/>
</dbReference>
<dbReference type="STRING" id="1071382.H2AT18"/>
<dbReference type="PROSITE" id="PS52002">
    <property type="entry name" value="SM"/>
    <property type="match status" value="1"/>
</dbReference>
<dbReference type="GO" id="GO:0003723">
    <property type="term" value="F:RNA binding"/>
    <property type="evidence" value="ECO:0007669"/>
    <property type="project" value="UniProtKB-KW"/>
</dbReference>
<dbReference type="GO" id="GO:0036261">
    <property type="term" value="P:7-methylguanosine cap hypermethylation"/>
    <property type="evidence" value="ECO:0007669"/>
    <property type="project" value="EnsemblFungi"/>
</dbReference>
<dbReference type="InterPro" id="IPR047575">
    <property type="entry name" value="Sm"/>
</dbReference>
<comment type="similarity">
    <text evidence="3 11">Belongs to the snRNP Sm proteins family.</text>
</comment>
<keyword evidence="6 11" id="KW-0747">Spliceosome</keyword>
<dbReference type="GO" id="GO:0005686">
    <property type="term" value="C:U2 snRNP"/>
    <property type="evidence" value="ECO:0007669"/>
    <property type="project" value="UniProtKB-UniRule"/>
</dbReference>
<dbReference type="GO" id="GO:0005737">
    <property type="term" value="C:cytoplasm"/>
    <property type="evidence" value="ECO:0007669"/>
    <property type="project" value="UniProtKB-SubCell"/>
</dbReference>
<dbReference type="GO" id="GO:1990935">
    <property type="term" value="F:splicing factor binding"/>
    <property type="evidence" value="ECO:0007669"/>
    <property type="project" value="EnsemblFungi"/>
</dbReference>
<evidence type="ECO:0000256" key="4">
    <source>
        <dbReference type="ARBA" id="ARBA00022490"/>
    </source>
</evidence>
<dbReference type="SUPFAM" id="SSF50182">
    <property type="entry name" value="Sm-like ribonucleoproteins"/>
    <property type="match status" value="1"/>
</dbReference>
<evidence type="ECO:0000259" key="12">
    <source>
        <dbReference type="PROSITE" id="PS52002"/>
    </source>
</evidence>
<dbReference type="InParanoid" id="H2AT18"/>
<evidence type="ECO:0000313" key="14">
    <source>
        <dbReference type="Proteomes" id="UP000005220"/>
    </source>
</evidence>
<keyword evidence="4" id="KW-0963">Cytoplasm</keyword>
<comment type="function">
    <text evidence="11">Involved in pre-mRNA splicing. Binds and is required for the stability of snRNA U1, U2, U4 and U5 which contain a highly conserved structural motif called the Sm binding site. Involved in cap modification.</text>
</comment>
<evidence type="ECO:0000256" key="8">
    <source>
        <dbReference type="ARBA" id="ARBA00023187"/>
    </source>
</evidence>
<keyword evidence="10 11" id="KW-0687">Ribonucleoprotein</keyword>
<keyword evidence="14" id="KW-1185">Reference proteome</keyword>
<keyword evidence="8 11" id="KW-0508">mRNA splicing</keyword>
<keyword evidence="5 11" id="KW-0507">mRNA processing</keyword>
<sequence>MSTSKPKAHVPPINCIFNYLQQQVPVTFWLYEQVGIRIRGKIRGFDEFMNIVIDDAVEIPVDSTTGTEQVDKGIKLGRILLKGDNITLITSIDE</sequence>
<dbReference type="GO" id="GO:0046540">
    <property type="term" value="C:U4/U6 x U5 tri-snRNP complex"/>
    <property type="evidence" value="ECO:0007669"/>
    <property type="project" value="UniProtKB-UniRule"/>
</dbReference>
<dbReference type="AlphaFoldDB" id="H2AT18"/>
<dbReference type="CDD" id="cd01718">
    <property type="entry name" value="Sm_E"/>
    <property type="match status" value="1"/>
</dbReference>
<evidence type="ECO:0000256" key="2">
    <source>
        <dbReference type="ARBA" id="ARBA00004496"/>
    </source>
</evidence>
<dbReference type="GO" id="GO:0000387">
    <property type="term" value="P:spliceosomal snRNP assembly"/>
    <property type="evidence" value="ECO:0007669"/>
    <property type="project" value="UniProtKB-UniRule"/>
</dbReference>
<dbReference type="InterPro" id="IPR001163">
    <property type="entry name" value="Sm_dom_euk/arc"/>
</dbReference>
<dbReference type="GO" id="GO:0071014">
    <property type="term" value="C:post-mRNA release spliceosomal complex"/>
    <property type="evidence" value="ECO:0007669"/>
    <property type="project" value="EnsemblFungi"/>
</dbReference>
<dbReference type="GO" id="GO:0005682">
    <property type="term" value="C:U5 snRNP"/>
    <property type="evidence" value="ECO:0007669"/>
    <property type="project" value="UniProtKB-UniRule"/>
</dbReference>
<dbReference type="PANTHER" id="PTHR11193">
    <property type="entry name" value="SMALL NUCLEAR RIBONUCLEOPROTEIN E"/>
    <property type="match status" value="1"/>
</dbReference>
<evidence type="ECO:0000256" key="7">
    <source>
        <dbReference type="ARBA" id="ARBA00022884"/>
    </source>
</evidence>
<dbReference type="EMBL" id="HE650823">
    <property type="protein sequence ID" value="CCF57518.1"/>
    <property type="molecule type" value="Genomic_DNA"/>
</dbReference>
<comment type="subcellular location">
    <subcellularLocation>
        <location evidence="2">Cytoplasm</location>
    </subcellularLocation>
    <subcellularLocation>
        <location evidence="1 11">Nucleus</location>
    </subcellularLocation>
</comment>
<evidence type="ECO:0000256" key="1">
    <source>
        <dbReference type="ARBA" id="ARBA00004123"/>
    </source>
</evidence>
<protein>
    <recommendedName>
        <fullName evidence="11">Small nuclear ribonucleoprotein E</fullName>
        <shortName evidence="11">snRNP-E</shortName>
    </recommendedName>
    <alternativeName>
        <fullName evidence="11">Sm protein E</fullName>
    </alternativeName>
</protein>
<proteinExistence type="inferred from homology"/>
<evidence type="ECO:0000256" key="5">
    <source>
        <dbReference type="ARBA" id="ARBA00022664"/>
    </source>
</evidence>
<keyword evidence="7 11" id="KW-0694">RNA-binding</keyword>
<dbReference type="eggNOG" id="KOG1774">
    <property type="taxonomic scope" value="Eukaryota"/>
</dbReference>
<evidence type="ECO:0000256" key="9">
    <source>
        <dbReference type="ARBA" id="ARBA00023242"/>
    </source>
</evidence>
<dbReference type="GeneID" id="13885436"/>
<evidence type="ECO:0000313" key="13">
    <source>
        <dbReference type="EMBL" id="CCF57518.1"/>
    </source>
</evidence>
<dbReference type="FunCoup" id="H2AT18">
    <property type="interactions" value="998"/>
</dbReference>
<dbReference type="InterPro" id="IPR010920">
    <property type="entry name" value="LSM_dom_sf"/>
</dbReference>
<dbReference type="RefSeq" id="XP_003956653.1">
    <property type="nucleotide sequence ID" value="XM_003956604.1"/>
</dbReference>
<dbReference type="GO" id="GO:0005685">
    <property type="term" value="C:U1 snRNP"/>
    <property type="evidence" value="ECO:0007669"/>
    <property type="project" value="UniProtKB-UniRule"/>
</dbReference>
<dbReference type="GO" id="GO:0005687">
    <property type="term" value="C:U4 snRNP"/>
    <property type="evidence" value="ECO:0007669"/>
    <property type="project" value="UniProtKB-UniRule"/>
</dbReference>